<dbReference type="Pfam" id="PF03264">
    <property type="entry name" value="Cytochrom_NNT"/>
    <property type="match status" value="1"/>
</dbReference>
<dbReference type="GO" id="GO:0046872">
    <property type="term" value="F:metal ion binding"/>
    <property type="evidence" value="ECO:0007669"/>
    <property type="project" value="UniProtKB-KW"/>
</dbReference>
<dbReference type="PANTHER" id="PTHR30333">
    <property type="entry name" value="CYTOCHROME C-TYPE PROTEIN"/>
    <property type="match status" value="1"/>
</dbReference>
<dbReference type="GO" id="GO:0009055">
    <property type="term" value="F:electron transfer activity"/>
    <property type="evidence" value="ECO:0007669"/>
    <property type="project" value="TreeGrafter"/>
</dbReference>
<dbReference type="InterPro" id="IPR038266">
    <property type="entry name" value="NapC/NirT_cytc_sf"/>
</dbReference>
<organism evidence="14 15">
    <name type="scientific">Polyangium spumosum</name>
    <dbReference type="NCBI Taxonomy" id="889282"/>
    <lineage>
        <taxon>Bacteria</taxon>
        <taxon>Pseudomonadati</taxon>
        <taxon>Myxococcota</taxon>
        <taxon>Polyangia</taxon>
        <taxon>Polyangiales</taxon>
        <taxon>Polyangiaceae</taxon>
        <taxon>Polyangium</taxon>
    </lineage>
</organism>
<dbReference type="Gene3D" id="1.10.3820.10">
    <property type="entry name" value="Di-heme elbow motif domain"/>
    <property type="match status" value="1"/>
</dbReference>
<dbReference type="PANTHER" id="PTHR30333:SF1">
    <property type="entry name" value="CYTOCHROME C-TYPE PROTEIN NAPC"/>
    <property type="match status" value="1"/>
</dbReference>
<keyword evidence="14" id="KW-0560">Oxidoreductase</keyword>
<keyword evidence="9 12" id="KW-1133">Transmembrane helix</keyword>
<keyword evidence="6 12" id="KW-0812">Transmembrane</keyword>
<evidence type="ECO:0000256" key="9">
    <source>
        <dbReference type="ARBA" id="ARBA00022989"/>
    </source>
</evidence>
<dbReference type="OrthoDB" id="9782159at2"/>
<dbReference type="InterPro" id="IPR036280">
    <property type="entry name" value="Multihaem_cyt_sf"/>
</dbReference>
<keyword evidence="5" id="KW-0349">Heme</keyword>
<name>A0A6N7PKM4_9BACT</name>
<evidence type="ECO:0000256" key="12">
    <source>
        <dbReference type="SAM" id="Phobius"/>
    </source>
</evidence>
<evidence type="ECO:0000256" key="1">
    <source>
        <dbReference type="ARBA" id="ARBA00004236"/>
    </source>
</evidence>
<keyword evidence="3" id="KW-0813">Transport</keyword>
<reference evidence="14 15" key="1">
    <citation type="submission" date="2019-10" db="EMBL/GenBank/DDBJ databases">
        <title>A soil myxobacterium in the family Polyangiaceae.</title>
        <authorList>
            <person name="Li Y."/>
            <person name="Wang J."/>
        </authorList>
    </citation>
    <scope>NUCLEOTIDE SEQUENCE [LARGE SCALE GENOMIC DNA]</scope>
    <source>
        <strain evidence="14 15">DSM 14734</strain>
    </source>
</reference>
<keyword evidence="8" id="KW-0249">Electron transport</keyword>
<dbReference type="InterPro" id="IPR017571">
    <property type="entry name" value="NrfH"/>
</dbReference>
<evidence type="ECO:0000259" key="13">
    <source>
        <dbReference type="Pfam" id="PF03264"/>
    </source>
</evidence>
<accession>A0A6N7PKM4</accession>
<dbReference type="GO" id="GO:0009061">
    <property type="term" value="P:anaerobic respiration"/>
    <property type="evidence" value="ECO:0007669"/>
    <property type="project" value="TreeGrafter"/>
</dbReference>
<comment type="subcellular location">
    <subcellularLocation>
        <location evidence="1">Cell membrane</location>
    </subcellularLocation>
</comment>
<dbReference type="RefSeq" id="WP_153819226.1">
    <property type="nucleotide sequence ID" value="NZ_WJIE01000003.1"/>
</dbReference>
<proteinExistence type="inferred from homology"/>
<dbReference type="GO" id="GO:0005886">
    <property type="term" value="C:plasma membrane"/>
    <property type="evidence" value="ECO:0007669"/>
    <property type="project" value="UniProtKB-SubCell"/>
</dbReference>
<dbReference type="InterPro" id="IPR051174">
    <property type="entry name" value="Cytochrome_c-type_ET"/>
</dbReference>
<keyword evidence="15" id="KW-1185">Reference proteome</keyword>
<dbReference type="EMBL" id="WJIE01000003">
    <property type="protein sequence ID" value="MRG92337.1"/>
    <property type="molecule type" value="Genomic_DNA"/>
</dbReference>
<evidence type="ECO:0000256" key="2">
    <source>
        <dbReference type="ARBA" id="ARBA00007395"/>
    </source>
</evidence>
<evidence type="ECO:0000256" key="4">
    <source>
        <dbReference type="ARBA" id="ARBA00022475"/>
    </source>
</evidence>
<evidence type="ECO:0000256" key="3">
    <source>
        <dbReference type="ARBA" id="ARBA00022448"/>
    </source>
</evidence>
<dbReference type="Proteomes" id="UP000440224">
    <property type="component" value="Unassembled WGS sequence"/>
</dbReference>
<keyword evidence="11 12" id="KW-0472">Membrane</keyword>
<feature type="domain" description="NapC/NirT cytochrome c N-terminal" evidence="13">
    <location>
        <begin position="8"/>
        <end position="151"/>
    </location>
</feature>
<protein>
    <submittedName>
        <fullName evidence="14">Cytochrome c nitrite reductase small subunit</fullName>
        <ecNumber evidence="14">1.7.2.2</ecNumber>
    </submittedName>
</protein>
<dbReference type="AlphaFoldDB" id="A0A6N7PKM4"/>
<comment type="caution">
    <text evidence="14">The sequence shown here is derived from an EMBL/GenBank/DDBJ whole genome shotgun (WGS) entry which is preliminary data.</text>
</comment>
<evidence type="ECO:0000313" key="14">
    <source>
        <dbReference type="EMBL" id="MRG92337.1"/>
    </source>
</evidence>
<evidence type="ECO:0000256" key="6">
    <source>
        <dbReference type="ARBA" id="ARBA00022692"/>
    </source>
</evidence>
<feature type="transmembrane region" description="Helical" evidence="12">
    <location>
        <begin position="7"/>
        <end position="27"/>
    </location>
</feature>
<keyword evidence="7" id="KW-0479">Metal-binding</keyword>
<dbReference type="NCBIfam" id="TIGR03153">
    <property type="entry name" value="cytochr_NrfH"/>
    <property type="match status" value="1"/>
</dbReference>
<evidence type="ECO:0000256" key="11">
    <source>
        <dbReference type="ARBA" id="ARBA00023136"/>
    </source>
</evidence>
<gene>
    <name evidence="14" type="primary">nrfH</name>
    <name evidence="14" type="ORF">GF068_10410</name>
</gene>
<evidence type="ECO:0000256" key="8">
    <source>
        <dbReference type="ARBA" id="ARBA00022982"/>
    </source>
</evidence>
<dbReference type="GO" id="GO:0022900">
    <property type="term" value="P:electron transport chain"/>
    <property type="evidence" value="ECO:0007669"/>
    <property type="project" value="InterPro"/>
</dbReference>
<evidence type="ECO:0000256" key="5">
    <source>
        <dbReference type="ARBA" id="ARBA00022617"/>
    </source>
</evidence>
<dbReference type="SUPFAM" id="SSF48695">
    <property type="entry name" value="Multiheme cytochromes"/>
    <property type="match status" value="1"/>
</dbReference>
<dbReference type="InterPro" id="IPR005126">
    <property type="entry name" value="NapC/NirT_cyt_c_N"/>
</dbReference>
<keyword evidence="10" id="KW-0408">Iron</keyword>
<evidence type="ECO:0000256" key="7">
    <source>
        <dbReference type="ARBA" id="ARBA00022723"/>
    </source>
</evidence>
<evidence type="ECO:0000256" key="10">
    <source>
        <dbReference type="ARBA" id="ARBA00023004"/>
    </source>
</evidence>
<sequence>MRAGPGRWAWVVAALVGGVAGLGFFAFDYGEGLSYFSPDPRACANCHVMHEHYASWQKGGHHQAAACVDCHLPHDFVGKYLAKAENGFWHSKGFVFMDFHEPIRIKESNSEILQASCLRCHGEFVHELVSGSRSVNEDAVLCVHCHRGVGHGARY</sequence>
<dbReference type="EC" id="1.7.2.2" evidence="14"/>
<comment type="similarity">
    <text evidence="2">Belongs to the NapC/NirT/NrfH family.</text>
</comment>
<keyword evidence="4" id="KW-1003">Cell membrane</keyword>
<evidence type="ECO:0000313" key="15">
    <source>
        <dbReference type="Proteomes" id="UP000440224"/>
    </source>
</evidence>
<dbReference type="GO" id="GO:0042279">
    <property type="term" value="F:nitrite reductase (cytochrome, ammonia-forming) activity"/>
    <property type="evidence" value="ECO:0007669"/>
    <property type="project" value="UniProtKB-EC"/>
</dbReference>